<dbReference type="Pfam" id="PF00589">
    <property type="entry name" value="Phage_integrase"/>
    <property type="match status" value="1"/>
</dbReference>
<dbReference type="InterPro" id="IPR046668">
    <property type="entry name" value="DUF6538"/>
</dbReference>
<organism evidence="4 5">
    <name type="scientific">Candidatus Magnetobacterium casense</name>
    <dbReference type="NCBI Taxonomy" id="1455061"/>
    <lineage>
        <taxon>Bacteria</taxon>
        <taxon>Pseudomonadati</taxon>
        <taxon>Nitrospirota</taxon>
        <taxon>Thermodesulfovibrionia</taxon>
        <taxon>Thermodesulfovibrionales</taxon>
        <taxon>Candidatus Magnetobacteriaceae</taxon>
        <taxon>Candidatus Magnetobacterium</taxon>
    </lineage>
</organism>
<protein>
    <submittedName>
        <fullName evidence="4">Tyrosine-type recombinase/integrase</fullName>
    </submittedName>
</protein>
<proteinExistence type="inferred from homology"/>
<dbReference type="PANTHER" id="PTHR30349">
    <property type="entry name" value="PHAGE INTEGRASE-RELATED"/>
    <property type="match status" value="1"/>
</dbReference>
<dbReference type="InterPro" id="IPR002104">
    <property type="entry name" value="Integrase_catalytic"/>
</dbReference>
<feature type="domain" description="Tyr recombinase" evidence="3">
    <location>
        <begin position="362"/>
        <end position="554"/>
    </location>
</feature>
<evidence type="ECO:0000256" key="2">
    <source>
        <dbReference type="ARBA" id="ARBA00023125"/>
    </source>
</evidence>
<comment type="similarity">
    <text evidence="1">Belongs to the 'phage' integrase family.</text>
</comment>
<sequence>MKNLTSYKGCYYLRVRVPVRLQKYIGYKFLRKSLGTKDIKLAKIACKALTAKIEELFTFTRIMNDTQIKEMVKEFVKNYLYRTEAYRSQYGEIPPDVVKHLADFKGYFADKIKGYLATNQVGNIRGFVDMYLEEKEINLDSDSPEYKKLTREFAKALIEIYKIEKERVLGNYNNEYDNFFKELIKREEKEEDPLVVIIPPELSTRLIGGPVKIEPAPDKVAPSGKLLNEVIEEFKAEKNASKSWNEKNAYELNLFYANLPEIIGNKPVKDYTKSDFTNYSNLLHKFPKNVTKMPEYRGKTMTEIVKMIKDSNIGDKETISTKTINKYLVQVNMLFDFAKRQGYININFCEGLSVKDRRKDNEQRETYDEKDLEALFNSPVYKVRETIDTYPERWWIPLIALFSGMRLSEIAQLHKEDIVDIDEIKCFDINNKGDKSVKTKDSSRIVPIPPVILELGFIKYIETVDHKQVFKNLKKGRDGYGHTFTKWFDKYNRLHVTTNKKRVFHSFRHTFIDNLKQQQVDKNVMAEIVGHSNNSITLGRYGKDYNVRIKYETIEKVRYNVVLPESPFVGP</sequence>
<keyword evidence="5" id="KW-1185">Reference proteome</keyword>
<name>A0ABS6RXD2_9BACT</name>
<evidence type="ECO:0000259" key="3">
    <source>
        <dbReference type="PROSITE" id="PS51898"/>
    </source>
</evidence>
<evidence type="ECO:0000313" key="4">
    <source>
        <dbReference type="EMBL" id="MBV6341271.1"/>
    </source>
</evidence>
<comment type="caution">
    <text evidence="4">The sequence shown here is derived from an EMBL/GenBank/DDBJ whole genome shotgun (WGS) entry which is preliminary data.</text>
</comment>
<dbReference type="PROSITE" id="PS51898">
    <property type="entry name" value="TYR_RECOMBINASE"/>
    <property type="match status" value="1"/>
</dbReference>
<reference evidence="4 5" key="1">
    <citation type="journal article" date="2020" name="J Geophys Res Biogeosci">
        <title>Magnetotaxis as an Adaptation to Enable Bacterial Shuttling of Microbial Sulfur and Sulfur Cycling Across Aquatic Oxic#Anoxic Interfaces.</title>
        <authorList>
            <person name="Li J."/>
            <person name="Liu P."/>
            <person name="Wang J."/>
            <person name="Roberts A.P."/>
            <person name="Pan Y."/>
        </authorList>
    </citation>
    <scope>NUCLEOTIDE SEQUENCE [LARGE SCALE GENOMIC DNA]</scope>
    <source>
        <strain evidence="4 5">MYR-1_YQ</strain>
    </source>
</reference>
<evidence type="ECO:0000256" key="1">
    <source>
        <dbReference type="ARBA" id="ARBA00008857"/>
    </source>
</evidence>
<accession>A0ABS6RXD2</accession>
<dbReference type="Proteomes" id="UP001196980">
    <property type="component" value="Unassembled WGS sequence"/>
</dbReference>
<dbReference type="PANTHER" id="PTHR30349:SF41">
    <property type="entry name" value="INTEGRASE_RECOMBINASE PROTEIN MJ0367-RELATED"/>
    <property type="match status" value="1"/>
</dbReference>
<dbReference type="RefSeq" id="WP_218251906.1">
    <property type="nucleotide sequence ID" value="NZ_JABXWD010000089.1"/>
</dbReference>
<gene>
    <name evidence="4" type="ORF">HWQ67_06700</name>
</gene>
<dbReference type="InterPro" id="IPR050090">
    <property type="entry name" value="Tyrosine_recombinase_XerCD"/>
</dbReference>
<dbReference type="EMBL" id="JABXWD010000089">
    <property type="protein sequence ID" value="MBV6341271.1"/>
    <property type="molecule type" value="Genomic_DNA"/>
</dbReference>
<dbReference type="CDD" id="cd01184">
    <property type="entry name" value="INT_C_like_1"/>
    <property type="match status" value="1"/>
</dbReference>
<dbReference type="Pfam" id="PF20172">
    <property type="entry name" value="DUF6538"/>
    <property type="match status" value="1"/>
</dbReference>
<keyword evidence="2" id="KW-0238">DNA-binding</keyword>
<evidence type="ECO:0000313" key="5">
    <source>
        <dbReference type="Proteomes" id="UP001196980"/>
    </source>
</evidence>